<name>A0AAV1J1L5_9NEOP</name>
<reference evidence="2 3" key="1">
    <citation type="submission" date="2023-11" db="EMBL/GenBank/DDBJ databases">
        <authorList>
            <person name="Okamura Y."/>
        </authorList>
    </citation>
    <scope>NUCLEOTIDE SEQUENCE [LARGE SCALE GENOMIC DNA]</scope>
</reference>
<protein>
    <submittedName>
        <fullName evidence="2">Uncharacterized protein</fullName>
    </submittedName>
</protein>
<comment type="caution">
    <text evidence="2">The sequence shown here is derived from an EMBL/GenBank/DDBJ whole genome shotgun (WGS) entry which is preliminary data.</text>
</comment>
<feature type="transmembrane region" description="Helical" evidence="1">
    <location>
        <begin position="20"/>
        <end position="42"/>
    </location>
</feature>
<evidence type="ECO:0000313" key="3">
    <source>
        <dbReference type="Proteomes" id="UP001497472"/>
    </source>
</evidence>
<dbReference type="AlphaFoldDB" id="A0AAV1J1L5"/>
<dbReference type="EMBL" id="CAVLEF010000004">
    <property type="protein sequence ID" value="CAK1543390.1"/>
    <property type="molecule type" value="Genomic_DNA"/>
</dbReference>
<accession>A0AAV1J1L5</accession>
<evidence type="ECO:0000256" key="1">
    <source>
        <dbReference type="SAM" id="Phobius"/>
    </source>
</evidence>
<keyword evidence="1" id="KW-1133">Transmembrane helix</keyword>
<proteinExistence type="predicted"/>
<dbReference type="Proteomes" id="UP001497472">
    <property type="component" value="Unassembled WGS sequence"/>
</dbReference>
<gene>
    <name evidence="2" type="ORF">LNINA_LOCUS3207</name>
</gene>
<keyword evidence="1" id="KW-0472">Membrane</keyword>
<organism evidence="2 3">
    <name type="scientific">Leptosia nina</name>
    <dbReference type="NCBI Taxonomy" id="320188"/>
    <lineage>
        <taxon>Eukaryota</taxon>
        <taxon>Metazoa</taxon>
        <taxon>Ecdysozoa</taxon>
        <taxon>Arthropoda</taxon>
        <taxon>Hexapoda</taxon>
        <taxon>Insecta</taxon>
        <taxon>Pterygota</taxon>
        <taxon>Neoptera</taxon>
        <taxon>Endopterygota</taxon>
        <taxon>Lepidoptera</taxon>
        <taxon>Glossata</taxon>
        <taxon>Ditrysia</taxon>
        <taxon>Papilionoidea</taxon>
        <taxon>Pieridae</taxon>
        <taxon>Pierinae</taxon>
        <taxon>Leptosia</taxon>
    </lineage>
</organism>
<keyword evidence="3" id="KW-1185">Reference proteome</keyword>
<sequence>MPQGSPFVIFLITQQVLDIFVPVVISYLTSSIIGISVTIPLIHIDLTPGPHVLEAIALCPQPIAFRSSGVEVSVT</sequence>
<evidence type="ECO:0000313" key="2">
    <source>
        <dbReference type="EMBL" id="CAK1543390.1"/>
    </source>
</evidence>
<keyword evidence="1" id="KW-0812">Transmembrane</keyword>